<dbReference type="Proteomes" id="UP001151760">
    <property type="component" value="Unassembled WGS sequence"/>
</dbReference>
<comment type="caution">
    <text evidence="3">The sequence shown here is derived from an EMBL/GenBank/DDBJ whole genome shotgun (WGS) entry which is preliminary data.</text>
</comment>
<evidence type="ECO:0000313" key="3">
    <source>
        <dbReference type="EMBL" id="GJS60208.1"/>
    </source>
</evidence>
<reference evidence="3" key="1">
    <citation type="journal article" date="2022" name="Int. J. Mol. Sci.">
        <title>Draft Genome of Tanacetum Coccineum: Genomic Comparison of Closely Related Tanacetum-Family Plants.</title>
        <authorList>
            <person name="Yamashiro T."/>
            <person name="Shiraishi A."/>
            <person name="Nakayama K."/>
            <person name="Satake H."/>
        </authorList>
    </citation>
    <scope>NUCLEOTIDE SEQUENCE</scope>
</reference>
<dbReference type="PANTHER" id="PTHR31618">
    <property type="entry name" value="MECHANOSENSITIVE ION CHANNEL PROTEIN 5"/>
    <property type="match status" value="1"/>
</dbReference>
<dbReference type="PANTHER" id="PTHR31618:SF1">
    <property type="entry name" value="EF-HAND DOMAIN-CONTAINING PROTEIN"/>
    <property type="match status" value="1"/>
</dbReference>
<gene>
    <name evidence="3" type="ORF">Tco_0654992</name>
</gene>
<evidence type="ECO:0000256" key="1">
    <source>
        <dbReference type="ARBA" id="ARBA00004141"/>
    </source>
</evidence>
<keyword evidence="4" id="KW-1185">Reference proteome</keyword>
<reference evidence="3" key="2">
    <citation type="submission" date="2022-01" db="EMBL/GenBank/DDBJ databases">
        <authorList>
            <person name="Yamashiro T."/>
            <person name="Shiraishi A."/>
            <person name="Satake H."/>
            <person name="Nakayama K."/>
        </authorList>
    </citation>
    <scope>NUCLEOTIDE SEQUENCE</scope>
</reference>
<sequence length="286" mass="32608">MRKTGRNPNLRKYVIETLSGPPLIEIQQEQEEEDRVIEKVQRFQSAAATLPMDLKENLFKKNGRLIETLRANTPMAGNGKSGKFWVTTTPKKVDEGITIDHLHRLNQKNISAWNIKRLMHIVQKGTLSTLDEQLEGSRVYEEDESAVQITDEMQAKIAAKKIFINVAKQGSNSEHMEIDRVDVFRERKALALSLDDTKTVVAISKDNDYQKLKSKLQSTDDHDSSIICDIKVKLNYSVLEAMCDISHVIFHVYSFDTVVSYVICDIKVKLKYSPLEATYDISHVII</sequence>
<accession>A0ABQ4X4R5</accession>
<comment type="similarity">
    <text evidence="2">Belongs to the MscS (TC 1.A.23) family.</text>
</comment>
<proteinExistence type="inferred from homology"/>
<dbReference type="InterPro" id="IPR016688">
    <property type="entry name" value="MscS-like_plants/fungi"/>
</dbReference>
<evidence type="ECO:0000313" key="4">
    <source>
        <dbReference type="Proteomes" id="UP001151760"/>
    </source>
</evidence>
<dbReference type="EMBL" id="BQNB010009206">
    <property type="protein sequence ID" value="GJS60208.1"/>
    <property type="molecule type" value="Genomic_DNA"/>
</dbReference>
<protein>
    <submittedName>
        <fullName evidence="3">Uncharacterized protein</fullName>
    </submittedName>
</protein>
<organism evidence="3 4">
    <name type="scientific">Tanacetum coccineum</name>
    <dbReference type="NCBI Taxonomy" id="301880"/>
    <lineage>
        <taxon>Eukaryota</taxon>
        <taxon>Viridiplantae</taxon>
        <taxon>Streptophyta</taxon>
        <taxon>Embryophyta</taxon>
        <taxon>Tracheophyta</taxon>
        <taxon>Spermatophyta</taxon>
        <taxon>Magnoliopsida</taxon>
        <taxon>eudicotyledons</taxon>
        <taxon>Gunneridae</taxon>
        <taxon>Pentapetalae</taxon>
        <taxon>asterids</taxon>
        <taxon>campanulids</taxon>
        <taxon>Asterales</taxon>
        <taxon>Asteraceae</taxon>
        <taxon>Asteroideae</taxon>
        <taxon>Anthemideae</taxon>
        <taxon>Anthemidinae</taxon>
        <taxon>Tanacetum</taxon>
    </lineage>
</organism>
<comment type="subcellular location">
    <subcellularLocation>
        <location evidence="1">Membrane</location>
        <topology evidence="1">Multi-pass membrane protein</topology>
    </subcellularLocation>
</comment>
<name>A0ABQ4X4R5_9ASTR</name>
<evidence type="ECO:0000256" key="2">
    <source>
        <dbReference type="ARBA" id="ARBA00008017"/>
    </source>
</evidence>